<name>A0ABU0AQ52_9BACI</name>
<dbReference type="Gene3D" id="3.50.50.60">
    <property type="entry name" value="FAD/NAD(P)-binding domain"/>
    <property type="match status" value="1"/>
</dbReference>
<evidence type="ECO:0000313" key="3">
    <source>
        <dbReference type="Proteomes" id="UP001238088"/>
    </source>
</evidence>
<dbReference type="EMBL" id="JAUSUB010000039">
    <property type="protein sequence ID" value="MDQ0273418.1"/>
    <property type="molecule type" value="Genomic_DNA"/>
</dbReference>
<dbReference type="SUPFAM" id="SSF51905">
    <property type="entry name" value="FAD/NAD(P)-binding domain"/>
    <property type="match status" value="2"/>
</dbReference>
<evidence type="ECO:0000256" key="1">
    <source>
        <dbReference type="ARBA" id="ARBA00023002"/>
    </source>
</evidence>
<dbReference type="Pfam" id="PF13738">
    <property type="entry name" value="Pyr_redox_3"/>
    <property type="match status" value="1"/>
</dbReference>
<evidence type="ECO:0000313" key="2">
    <source>
        <dbReference type="EMBL" id="MDQ0273418.1"/>
    </source>
</evidence>
<dbReference type="InterPro" id="IPR036188">
    <property type="entry name" value="FAD/NAD-bd_sf"/>
</dbReference>
<keyword evidence="1" id="KW-0560">Oxidoreductase</keyword>
<comment type="caution">
    <text evidence="2">The sequence shown here is derived from an EMBL/GenBank/DDBJ whole genome shotgun (WGS) entry which is preliminary data.</text>
</comment>
<keyword evidence="3" id="KW-1185">Reference proteome</keyword>
<protein>
    <submittedName>
        <fullName evidence="2">Thioredoxin reductase</fullName>
    </submittedName>
</protein>
<dbReference type="PRINTS" id="PR00368">
    <property type="entry name" value="FADPNR"/>
</dbReference>
<organism evidence="2 3">
    <name type="scientific">Cytobacillus purgationiresistens</name>
    <dbReference type="NCBI Taxonomy" id="863449"/>
    <lineage>
        <taxon>Bacteria</taxon>
        <taxon>Bacillati</taxon>
        <taxon>Bacillota</taxon>
        <taxon>Bacilli</taxon>
        <taxon>Bacillales</taxon>
        <taxon>Bacillaceae</taxon>
        <taxon>Cytobacillus</taxon>
    </lineage>
</organism>
<dbReference type="RefSeq" id="WP_307479503.1">
    <property type="nucleotide sequence ID" value="NZ_JAUSUB010000039.1"/>
</dbReference>
<accession>A0ABU0AQ52</accession>
<dbReference type="PANTHER" id="PTHR43539:SF78">
    <property type="entry name" value="FLAVIN-CONTAINING MONOOXYGENASE"/>
    <property type="match status" value="1"/>
</dbReference>
<sequence>MTNSKNLLSNVQGCCSPSPQAITKSRDNQSKNLPIVVIGAGPVGLAAAAHLAERGQSFLLLEAGGKVGANILSWGHIRLFSPWRYNIDKAAMSLLAQTDWKHPDLEKLPTGNEIVEQYLEPLSKLPAINLNIHLNTKVLSIGKKDIDKMKTLNREKAPFIIHTETKGEYKTYEARAVIDATGTWGSPNPAVSSGVWLKEEKALHNQIFYGIPNILGKEKSRYAGKRVAVVGGGHSAINSLLDLAKLKESYPETNILWIMRRQNVEAAYGGEEKDALEARGALGTKIHKLVDDQIIKVFTPFFIQQVKKSNKGSALIGIQNGKEMTLEEIDEVIVNTGSRPDLLMVSEVRTSIDTSTESVHELAPLIDPNLHSCGTVRPHGEKELRQPEKGFYIVGAKSYGRAPTFLMATGYEQVRSVVAYLTGDKAASKKVELDLPETGVCSVNVNTKTSCCDDTASSCS</sequence>
<dbReference type="InterPro" id="IPR050982">
    <property type="entry name" value="Auxin_biosynth/cation_transpt"/>
</dbReference>
<proteinExistence type="predicted"/>
<gene>
    <name evidence="2" type="ORF">J2S17_005350</name>
</gene>
<dbReference type="PRINTS" id="PR00411">
    <property type="entry name" value="PNDRDTASEI"/>
</dbReference>
<dbReference type="Proteomes" id="UP001238088">
    <property type="component" value="Unassembled WGS sequence"/>
</dbReference>
<dbReference type="PANTHER" id="PTHR43539">
    <property type="entry name" value="FLAVIN-BINDING MONOOXYGENASE-LIKE PROTEIN (AFU_ORTHOLOGUE AFUA_4G09220)"/>
    <property type="match status" value="1"/>
</dbReference>
<reference evidence="2 3" key="1">
    <citation type="submission" date="2023-07" db="EMBL/GenBank/DDBJ databases">
        <title>Genomic Encyclopedia of Type Strains, Phase IV (KMG-IV): sequencing the most valuable type-strain genomes for metagenomic binning, comparative biology and taxonomic classification.</title>
        <authorList>
            <person name="Goeker M."/>
        </authorList>
    </citation>
    <scope>NUCLEOTIDE SEQUENCE [LARGE SCALE GENOMIC DNA]</scope>
    <source>
        <strain evidence="2 3">DSM 23494</strain>
    </source>
</reference>